<proteinExistence type="predicted"/>
<dbReference type="EMBL" id="CP002401">
    <property type="protein sequence ID" value="AEP35636.1"/>
    <property type="molecule type" value="Genomic_DNA"/>
</dbReference>
<dbReference type="KEGG" id="cra:CTO_0810"/>
<dbReference type="SUPFAM" id="SSF81901">
    <property type="entry name" value="HCP-like"/>
    <property type="match status" value="1"/>
</dbReference>
<gene>
    <name evidence="1" type="ordered locus">CTO_0810</name>
</gene>
<protein>
    <submittedName>
        <fullName evidence="1">Phosphoprotein</fullName>
    </submittedName>
</protein>
<dbReference type="PATRIC" id="fig|580047.4.peg.823"/>
<reference evidence="1 2" key="1">
    <citation type="journal article" date="2011" name="J. Exp. Med.">
        <title>A live-attenuated chlamydial vaccine protects against trachoma in nonhuman primates.</title>
        <authorList>
            <person name="Kari L."/>
            <person name="Whitmire W.M."/>
            <person name="Olivares-Zavaleta N."/>
            <person name="Goheen M.M."/>
            <person name="Taylor L.D."/>
            <person name="Carlson J.H."/>
            <person name="Sturdevant G.L."/>
            <person name="Lu C."/>
            <person name="Bakios L.E."/>
            <person name="Randall L.B."/>
            <person name="Parnell M.J."/>
            <person name="Zhong G."/>
            <person name="Caldwell H.D."/>
        </authorList>
    </citation>
    <scope>NUCLEOTIDE SEQUENCE [LARGE SCALE GENOMIC DNA]</scope>
    <source>
        <strain evidence="1 2">A2497</strain>
    </source>
</reference>
<accession>G4NNU1</accession>
<dbReference type="Gene3D" id="1.25.40.10">
    <property type="entry name" value="Tetratricopeptide repeat domain"/>
    <property type="match status" value="1"/>
</dbReference>
<evidence type="ECO:0000313" key="1">
    <source>
        <dbReference type="EMBL" id="AEP35636.1"/>
    </source>
</evidence>
<organism evidence="1 2">
    <name type="scientific">Chlamydia trachomatis serovar A (strain A2497)</name>
    <dbReference type="NCBI Taxonomy" id="580047"/>
    <lineage>
        <taxon>Bacteria</taxon>
        <taxon>Pseudomonadati</taxon>
        <taxon>Chlamydiota</taxon>
        <taxon>Chlamydiia</taxon>
        <taxon>Chlamydiales</taxon>
        <taxon>Chlamydiaceae</taxon>
        <taxon>Chlamydia/Chlamydophila group</taxon>
        <taxon>Chlamydia</taxon>
    </lineage>
</organism>
<evidence type="ECO:0000313" key="2">
    <source>
        <dbReference type="Proteomes" id="UP000009287"/>
    </source>
</evidence>
<name>G4NNU1_CHLT4</name>
<dbReference type="Proteomes" id="UP000009287">
    <property type="component" value="Chromosome"/>
</dbReference>
<dbReference type="AlphaFoldDB" id="G4NNU1"/>
<dbReference type="InterPro" id="IPR011990">
    <property type="entry name" value="TPR-like_helical_dom_sf"/>
</dbReference>
<sequence length="836" mass="96458">MQSSLKRNKQVFFHMNIYRFISGSCSWFLIGWGICFGADVPLSFGHQCADVRKAMQEGKPLLPIFDAFIRRIVNDSSSLSEKDWETATWLICEYIRGSLKRGEQELCSELVKPLFSLAVMPPQSKARIKQVWQVLNPQGASLKDLVRLLESSGCSSSPQDHLLLSLYNMTLHSSYENKKAEILFAREQKNYQDALRLCEELQENLTSGLCSPLSTVYEVEQAFLKRISLAIRWEQEKELQGSPSIELLLAYCSAEESYAEAVEQLIKKIELGSLDRSQEVDAILFAHALSKLPWEETLGEHELEVLISGGHYLTSIYSQHAYFSLLEQYFKKSQIQEISRLLDFGKTVFVETHKKYPEYLFFLGKYWFYLRDFSRAEEAFSSVIRYADRLGVSLAETYEYLGCLACYKGHYASAKEFFLKAYKGWGREDAGIGLYLLAVLEKDPILCQQVREQVSLSFSHQEFLKWMDRNFLPEPGKEGSSFFKVLGSSRSLSEEEFHGLLLKEMISRHHREKLSCSPIQRLVYDQLDREIQLRLTETLIQTEDLLVRRKLSLWRALYEGSLVSWGSAHQNQTLFEKSILQCFSALSQQDPSAIQQIAEAFSSGASLWQSSLRMVWAVSHTSENPISKAYSLGISDRPWGDRLYLLQYSLEQYLSGDTELLEYLTQFPELFPNSPLLPLVYYLQARGEGDPIRKIAWLTKALETFTENSLLAKEMKAWAPLYYLMRMDLAETYLYLGNVSKSQTLFEAIQEEWDAPHHPYVKLIDPPHIRVSLEMRWVSGLAHVYEAIQATEQRNALLISHIEKRFFQMRPRQEYIGKMLTFTSSLCRELLADASW</sequence>